<dbReference type="RefSeq" id="WP_338248348.1">
    <property type="nucleotide sequence ID" value="NZ_AP028907.1"/>
</dbReference>
<gene>
    <name evidence="3" type="ORF">PABY_12720</name>
</gene>
<protein>
    <recommendedName>
        <fullName evidence="2">CRISPR system endoribonuclease Csx1 CARF domain-containing protein</fullName>
    </recommendedName>
</protein>
<dbReference type="GeneID" id="89289289"/>
<evidence type="ECO:0000259" key="2">
    <source>
        <dbReference type="Pfam" id="PF22230"/>
    </source>
</evidence>
<proteinExistence type="predicted"/>
<reference evidence="3 4" key="1">
    <citation type="submission" date="2023-09" db="EMBL/GenBank/DDBJ databases">
        <title>Pyrofollis japonicus gen. nov. sp. nov., a novel member of the family Pyrodictiaceae isolated from the Iheya North hydrothermal field.</title>
        <authorList>
            <person name="Miyazaki U."/>
            <person name="Sanari M."/>
            <person name="Tame A."/>
            <person name="Kitajima M."/>
            <person name="Okamoto A."/>
            <person name="Sawayama S."/>
            <person name="Miyazaki J."/>
            <person name="Takai K."/>
            <person name="Nakagawa S."/>
        </authorList>
    </citation>
    <scope>NUCLEOTIDE SEQUENCE [LARGE SCALE GENOMIC DNA]</scope>
    <source>
        <strain evidence="3 4">AV2</strain>
    </source>
</reference>
<feature type="region of interest" description="Disordered" evidence="1">
    <location>
        <begin position="171"/>
        <end position="204"/>
    </location>
</feature>
<evidence type="ECO:0000256" key="1">
    <source>
        <dbReference type="SAM" id="MobiDB-lite"/>
    </source>
</evidence>
<organism evidence="3 4">
    <name type="scientific">Pyrodictium abyssi</name>
    <dbReference type="NCBI Taxonomy" id="54256"/>
    <lineage>
        <taxon>Archaea</taxon>
        <taxon>Thermoproteota</taxon>
        <taxon>Thermoprotei</taxon>
        <taxon>Desulfurococcales</taxon>
        <taxon>Pyrodictiaceae</taxon>
        <taxon>Pyrodictium</taxon>
    </lineage>
</organism>
<dbReference type="SUPFAM" id="SSF160980">
    <property type="entry name" value="SSO1389-like"/>
    <property type="match status" value="1"/>
</dbReference>
<dbReference type="Proteomes" id="UP001341135">
    <property type="component" value="Chromosome"/>
</dbReference>
<dbReference type="Pfam" id="PF22230">
    <property type="entry name" value="Csx1_CARF"/>
    <property type="match status" value="1"/>
</dbReference>
<keyword evidence="4" id="KW-1185">Reference proteome</keyword>
<sequence>MARLVATMGTSPGVVYEALLSVCRGRYDAPYSPAVPVDTVVIVHTSAPGVVRAARIARLLVHCSYTVFPEGDSRRLPCRVASTGLAPVEAADIDSRRAYELYHEAVSRHIGPGDVVDVTGGRASMAVAAARAAIGQPGTMVTTIVPQDACQAAAAALNVLRNYDLDTVLERPPRGLQRAQRVPRPSRGAEKAGDRRGPGHSALPLAPGGAGSVAVCDALVWIAGDVTGYSLVNYATPDGRLHTSFVSAAALAEATQPGRLAVIVPETLFEDNHCDSYRLLLEAKAGAGGRRLLVQRGRETVDATTRDELAEKLLARGFDCYVAPHPGVAAPLRVVGKSGEVLVARGGRRRYPGYSFHLVFSLVYTVLRRYAARGSTVCLDLTHGSNVLVSAALLAASLLPIVHGARLRVYAAPVLGRPGDDPVEFLDMTGSAALVREIAAGAAAWSMLDERLLPLDLLHEAGRQLGPRHREVYGKAASVLRMAEALLWGIRSGQAPILRGTARRLAERLPEARDSLDSLIEKEYPVDENPHTEKWVEHSAAPPWVPLADAVIILTAELLRRLGLDPETRREPSNQELVERILQEMLDKGYPDRALSVAREWLVATLLANSHTRGTPVPVGGEEWQRIEQELRRGDNQLAKAFETARQLRNRLMHGRISKEEQACIVVENNDIHVKTCEPTKQGVTRIREMSLIDRETVEQAAHKLLEAIKTPRNTTSS</sequence>
<dbReference type="EMBL" id="AP028907">
    <property type="protein sequence ID" value="BES81705.1"/>
    <property type="molecule type" value="Genomic_DNA"/>
</dbReference>
<dbReference type="InterPro" id="IPR053857">
    <property type="entry name" value="Csx1_CARF"/>
</dbReference>
<evidence type="ECO:0000313" key="4">
    <source>
        <dbReference type="Proteomes" id="UP001341135"/>
    </source>
</evidence>
<dbReference type="Gene3D" id="3.40.50.10640">
    <property type="entry name" value="SSO1389-like"/>
    <property type="match status" value="1"/>
</dbReference>
<name>A0ABM8IVW3_9CREN</name>
<feature type="compositionally biased region" description="Basic and acidic residues" evidence="1">
    <location>
        <begin position="187"/>
        <end position="197"/>
    </location>
</feature>
<accession>A0ABM8IVW3</accession>
<feature type="domain" description="CRISPR system endoribonuclease Csx1 CARF" evidence="2">
    <location>
        <begin position="224"/>
        <end position="400"/>
    </location>
</feature>
<evidence type="ECO:0000313" key="3">
    <source>
        <dbReference type="EMBL" id="BES81705.1"/>
    </source>
</evidence>